<sequence length="66" mass="7836">MPSLLCVQVKQQMETIEDISTMLEKTSSEQFTEGEILEWLEEIEEHTLQDEFQDDYYENSLSDEET</sequence>
<accession>A0A9P0MAP2</accession>
<dbReference type="Proteomes" id="UP001152888">
    <property type="component" value="Unassembled WGS sequence"/>
</dbReference>
<dbReference type="AlphaFoldDB" id="A0A9P0MAP2"/>
<reference evidence="1" key="1">
    <citation type="submission" date="2022-03" db="EMBL/GenBank/DDBJ databases">
        <authorList>
            <person name="Sayadi A."/>
        </authorList>
    </citation>
    <scope>NUCLEOTIDE SEQUENCE</scope>
</reference>
<gene>
    <name evidence="1" type="ORF">ACAOBT_LOCUS30345</name>
</gene>
<keyword evidence="2" id="KW-1185">Reference proteome</keyword>
<comment type="caution">
    <text evidence="1">The sequence shown here is derived from an EMBL/GenBank/DDBJ whole genome shotgun (WGS) entry which is preliminary data.</text>
</comment>
<protein>
    <submittedName>
        <fullName evidence="1">Uncharacterized protein</fullName>
    </submittedName>
</protein>
<name>A0A9P0MAP2_ACAOB</name>
<dbReference type="EMBL" id="CAKOFQ010007819">
    <property type="protein sequence ID" value="CAH2008603.1"/>
    <property type="molecule type" value="Genomic_DNA"/>
</dbReference>
<organism evidence="1 2">
    <name type="scientific">Acanthoscelides obtectus</name>
    <name type="common">Bean weevil</name>
    <name type="synonym">Bruchus obtectus</name>
    <dbReference type="NCBI Taxonomy" id="200917"/>
    <lineage>
        <taxon>Eukaryota</taxon>
        <taxon>Metazoa</taxon>
        <taxon>Ecdysozoa</taxon>
        <taxon>Arthropoda</taxon>
        <taxon>Hexapoda</taxon>
        <taxon>Insecta</taxon>
        <taxon>Pterygota</taxon>
        <taxon>Neoptera</taxon>
        <taxon>Endopterygota</taxon>
        <taxon>Coleoptera</taxon>
        <taxon>Polyphaga</taxon>
        <taxon>Cucujiformia</taxon>
        <taxon>Chrysomeloidea</taxon>
        <taxon>Chrysomelidae</taxon>
        <taxon>Bruchinae</taxon>
        <taxon>Bruchini</taxon>
        <taxon>Acanthoscelides</taxon>
    </lineage>
</organism>
<evidence type="ECO:0000313" key="2">
    <source>
        <dbReference type="Proteomes" id="UP001152888"/>
    </source>
</evidence>
<proteinExistence type="predicted"/>
<evidence type="ECO:0000313" key="1">
    <source>
        <dbReference type="EMBL" id="CAH2008603.1"/>
    </source>
</evidence>